<evidence type="ECO:0000313" key="3">
    <source>
        <dbReference type="Proteomes" id="UP001556367"/>
    </source>
</evidence>
<dbReference type="PANTHER" id="PTHR37332">
    <property type="entry name" value="EXPRESSED PROTEIN"/>
    <property type="match status" value="1"/>
</dbReference>
<organism evidence="2 3">
    <name type="scientific">Hohenbuehelia grisea</name>
    <dbReference type="NCBI Taxonomy" id="104357"/>
    <lineage>
        <taxon>Eukaryota</taxon>
        <taxon>Fungi</taxon>
        <taxon>Dikarya</taxon>
        <taxon>Basidiomycota</taxon>
        <taxon>Agaricomycotina</taxon>
        <taxon>Agaricomycetes</taxon>
        <taxon>Agaricomycetidae</taxon>
        <taxon>Agaricales</taxon>
        <taxon>Pleurotineae</taxon>
        <taxon>Pleurotaceae</taxon>
        <taxon>Hohenbuehelia</taxon>
    </lineage>
</organism>
<name>A0ABR3IW84_9AGAR</name>
<feature type="region of interest" description="Disordered" evidence="1">
    <location>
        <begin position="1"/>
        <end position="50"/>
    </location>
</feature>
<sequence>MSHFIGVPQQDNQAQQRPNMRRKSSAQNLLSSFKTANAQSTSQTSSTGTVSSATGLAYISASMPTATTPTAREWDAQSLHSDSGPSAPSPANGPGTSPDYLRDLVQKRIITLTYIRNIHEGRSHWFHTILMSGPELEKVFNNTAMRKRTYRFAVLGMSLSNLLDIQQPQDLLRGLLNTLTEYEQAKEDSDKPKMRLFRPKLKRQTVGGFTEYAVSYSDASETSYLVAPHTPFPLDYHQTLLSLLDVLSEVYNKISKILGPSPIPHSSQQMLGPLGLQSGHPGVSYLFPDAENSSGLANGAATATAGGGPSNGAMGNAAAGNVNAGATGANSKLNPGGGAVLTDAQLASLWGIANASVGTGGAAGAFMYGGAMSSPPASWQSSYADLVLKIDGKFKKITSALLKELDAFARNGIKDELASLDPLLRNMTVSNGREQYDFDAF</sequence>
<feature type="region of interest" description="Disordered" evidence="1">
    <location>
        <begin position="75"/>
        <end position="100"/>
    </location>
</feature>
<dbReference type="Proteomes" id="UP001556367">
    <property type="component" value="Unassembled WGS sequence"/>
</dbReference>
<feature type="compositionally biased region" description="Polar residues" evidence="1">
    <location>
        <begin position="25"/>
        <end position="34"/>
    </location>
</feature>
<evidence type="ECO:0000313" key="2">
    <source>
        <dbReference type="EMBL" id="KAL0947503.1"/>
    </source>
</evidence>
<protein>
    <submittedName>
        <fullName evidence="2">Uncharacterized protein</fullName>
    </submittedName>
</protein>
<feature type="compositionally biased region" description="Low complexity" evidence="1">
    <location>
        <begin position="81"/>
        <end position="98"/>
    </location>
</feature>
<gene>
    <name evidence="2" type="ORF">HGRIS_013603</name>
</gene>
<reference evidence="3" key="1">
    <citation type="submission" date="2024-06" db="EMBL/GenBank/DDBJ databases">
        <title>Multi-omics analyses provide insights into the biosynthesis of the anticancer antibiotic pleurotin in Hohenbuehelia grisea.</title>
        <authorList>
            <person name="Weaver J.A."/>
            <person name="Alberti F."/>
        </authorList>
    </citation>
    <scope>NUCLEOTIDE SEQUENCE [LARGE SCALE GENOMIC DNA]</scope>
    <source>
        <strain evidence="3">T-177</strain>
    </source>
</reference>
<accession>A0ABR3IW84</accession>
<feature type="compositionally biased region" description="Polar residues" evidence="1">
    <location>
        <begin position="9"/>
        <end position="18"/>
    </location>
</feature>
<evidence type="ECO:0000256" key="1">
    <source>
        <dbReference type="SAM" id="MobiDB-lite"/>
    </source>
</evidence>
<dbReference type="EMBL" id="JASNQZ010000015">
    <property type="protein sequence ID" value="KAL0947503.1"/>
    <property type="molecule type" value="Genomic_DNA"/>
</dbReference>
<comment type="caution">
    <text evidence="2">The sequence shown here is derived from an EMBL/GenBank/DDBJ whole genome shotgun (WGS) entry which is preliminary data.</text>
</comment>
<keyword evidence="3" id="KW-1185">Reference proteome</keyword>
<feature type="compositionally biased region" description="Low complexity" evidence="1">
    <location>
        <begin position="35"/>
        <end position="50"/>
    </location>
</feature>
<proteinExistence type="predicted"/>
<dbReference type="PANTHER" id="PTHR37332:SF1">
    <property type="entry name" value="ELMO DOMAIN-CONTAINING PROTEIN"/>
    <property type="match status" value="1"/>
</dbReference>